<keyword evidence="2" id="KW-1185">Reference proteome</keyword>
<evidence type="ECO:0000313" key="1">
    <source>
        <dbReference type="EMBL" id="TWU50881.1"/>
    </source>
</evidence>
<protein>
    <submittedName>
        <fullName evidence="1">Uncharacterized protein</fullName>
    </submittedName>
</protein>
<dbReference type="EMBL" id="SJPW01000005">
    <property type="protein sequence ID" value="TWU50881.1"/>
    <property type="molecule type" value="Genomic_DNA"/>
</dbReference>
<reference evidence="1 2" key="1">
    <citation type="submission" date="2019-02" db="EMBL/GenBank/DDBJ databases">
        <title>Deep-cultivation of Planctomycetes and their phenomic and genomic characterization uncovers novel biology.</title>
        <authorList>
            <person name="Wiegand S."/>
            <person name="Jogler M."/>
            <person name="Boedeker C."/>
            <person name="Pinto D."/>
            <person name="Vollmers J."/>
            <person name="Rivas-Marin E."/>
            <person name="Kohn T."/>
            <person name="Peeters S.H."/>
            <person name="Heuer A."/>
            <person name="Rast P."/>
            <person name="Oberbeckmann S."/>
            <person name="Bunk B."/>
            <person name="Jeske O."/>
            <person name="Meyerdierks A."/>
            <person name="Storesund J.E."/>
            <person name="Kallscheuer N."/>
            <person name="Luecker S."/>
            <person name="Lage O.M."/>
            <person name="Pohl T."/>
            <person name="Merkel B.J."/>
            <person name="Hornburger P."/>
            <person name="Mueller R.-W."/>
            <person name="Bruemmer F."/>
            <person name="Labrenz M."/>
            <person name="Spormann A.M."/>
            <person name="Op Den Camp H."/>
            <person name="Overmann J."/>
            <person name="Amann R."/>
            <person name="Jetten M.S.M."/>
            <person name="Mascher T."/>
            <person name="Medema M.H."/>
            <person name="Devos D.P."/>
            <person name="Kaster A.-K."/>
            <person name="Ovreas L."/>
            <person name="Rohde M."/>
            <person name="Galperin M.Y."/>
            <person name="Jogler C."/>
        </authorList>
    </citation>
    <scope>NUCLEOTIDE SEQUENCE [LARGE SCALE GENOMIC DNA]</scope>
    <source>
        <strain evidence="1 2">Poly51</strain>
    </source>
</reference>
<accession>A0A5C6EU41</accession>
<evidence type="ECO:0000313" key="2">
    <source>
        <dbReference type="Proteomes" id="UP000318288"/>
    </source>
</evidence>
<dbReference type="AlphaFoldDB" id="A0A5C6EU41"/>
<organism evidence="1 2">
    <name type="scientific">Rubripirellula tenax</name>
    <dbReference type="NCBI Taxonomy" id="2528015"/>
    <lineage>
        <taxon>Bacteria</taxon>
        <taxon>Pseudomonadati</taxon>
        <taxon>Planctomycetota</taxon>
        <taxon>Planctomycetia</taxon>
        <taxon>Pirellulales</taxon>
        <taxon>Pirellulaceae</taxon>
        <taxon>Rubripirellula</taxon>
    </lineage>
</organism>
<name>A0A5C6EU41_9BACT</name>
<proteinExistence type="predicted"/>
<sequence>MTPISSHARVQTMLLVLAAGLLTGCTPLKMPASPFAHPSSQLGDYTGLEGVPKLPESEAEAVYLAVRQARSNNSLVLHVPGGEPATRVLPLPTDGRSVYVSTLLTQSGVQKKLGTVEATLFRNSADSINGIPLECRMERDGEAVKPECDYALQPGDRLRVRKAPSPAIQGLFNAVLGK</sequence>
<dbReference type="OrthoDB" id="269097at2"/>
<dbReference type="Proteomes" id="UP000318288">
    <property type="component" value="Unassembled WGS sequence"/>
</dbReference>
<gene>
    <name evidence="1" type="ORF">Poly51_41740</name>
</gene>
<comment type="caution">
    <text evidence="1">The sequence shown here is derived from an EMBL/GenBank/DDBJ whole genome shotgun (WGS) entry which is preliminary data.</text>
</comment>
<dbReference type="RefSeq" id="WP_146459556.1">
    <property type="nucleotide sequence ID" value="NZ_SJPW01000005.1"/>
</dbReference>